<protein>
    <submittedName>
        <fullName evidence="2">(apollo) hypothetical protein</fullName>
    </submittedName>
</protein>
<name>A0A8S3Y183_PARAO</name>
<dbReference type="AlphaFoldDB" id="A0A8S3Y183"/>
<proteinExistence type="predicted"/>
<keyword evidence="3" id="KW-1185">Reference proteome</keyword>
<accession>A0A8S3Y183</accession>
<comment type="caution">
    <text evidence="2">The sequence shown here is derived from an EMBL/GenBank/DDBJ whole genome shotgun (WGS) entry which is preliminary data.</text>
</comment>
<organism evidence="2 3">
    <name type="scientific">Parnassius apollo</name>
    <name type="common">Apollo butterfly</name>
    <name type="synonym">Papilio apollo</name>
    <dbReference type="NCBI Taxonomy" id="110799"/>
    <lineage>
        <taxon>Eukaryota</taxon>
        <taxon>Metazoa</taxon>
        <taxon>Ecdysozoa</taxon>
        <taxon>Arthropoda</taxon>
        <taxon>Hexapoda</taxon>
        <taxon>Insecta</taxon>
        <taxon>Pterygota</taxon>
        <taxon>Neoptera</taxon>
        <taxon>Endopterygota</taxon>
        <taxon>Lepidoptera</taxon>
        <taxon>Glossata</taxon>
        <taxon>Ditrysia</taxon>
        <taxon>Papilionoidea</taxon>
        <taxon>Papilionidae</taxon>
        <taxon>Parnassiinae</taxon>
        <taxon>Parnassini</taxon>
        <taxon>Parnassius</taxon>
        <taxon>Parnassius</taxon>
    </lineage>
</organism>
<feature type="region of interest" description="Disordered" evidence="1">
    <location>
        <begin position="50"/>
        <end position="95"/>
    </location>
</feature>
<evidence type="ECO:0000313" key="3">
    <source>
        <dbReference type="Proteomes" id="UP000691718"/>
    </source>
</evidence>
<gene>
    <name evidence="2" type="ORF">PAPOLLO_LOCUS24042</name>
</gene>
<sequence length="95" mass="10472">MKTGTTIFPIKKASRGQFQALRNVQPAKPRVQWANVRSNSVPTRSYVRVQSPAQAANVRRNPWEGGPPPPTVRRPVTDKWPEGELDPGTLSSLGV</sequence>
<dbReference type="Proteomes" id="UP000691718">
    <property type="component" value="Unassembled WGS sequence"/>
</dbReference>
<evidence type="ECO:0000256" key="1">
    <source>
        <dbReference type="SAM" id="MobiDB-lite"/>
    </source>
</evidence>
<dbReference type="EMBL" id="CAJQZP010001449">
    <property type="protein sequence ID" value="CAG5047715.1"/>
    <property type="molecule type" value="Genomic_DNA"/>
</dbReference>
<evidence type="ECO:0000313" key="2">
    <source>
        <dbReference type="EMBL" id="CAG5047715.1"/>
    </source>
</evidence>
<reference evidence="2" key="1">
    <citation type="submission" date="2021-04" db="EMBL/GenBank/DDBJ databases">
        <authorList>
            <person name="Tunstrom K."/>
        </authorList>
    </citation>
    <scope>NUCLEOTIDE SEQUENCE</scope>
</reference>